<proteinExistence type="predicted"/>
<dbReference type="EMBL" id="JAAAUY010000650">
    <property type="protein sequence ID" value="KAF9327576.1"/>
    <property type="molecule type" value="Genomic_DNA"/>
</dbReference>
<sequence>MTLLGTVAGFATFGVAARGVALTIQRRPIASGFVGYGISAVAVGSVGYLVHGIEQRQNELLKERKDILTANRARRLAAEEA</sequence>
<dbReference type="AlphaFoldDB" id="A0A9P5SH84"/>
<organism evidence="2 3">
    <name type="scientific">Podila minutissima</name>
    <dbReference type="NCBI Taxonomy" id="64525"/>
    <lineage>
        <taxon>Eukaryota</taxon>
        <taxon>Fungi</taxon>
        <taxon>Fungi incertae sedis</taxon>
        <taxon>Mucoromycota</taxon>
        <taxon>Mortierellomycotina</taxon>
        <taxon>Mortierellomycetes</taxon>
        <taxon>Mortierellales</taxon>
        <taxon>Mortierellaceae</taxon>
        <taxon>Podila</taxon>
    </lineage>
</organism>
<accession>A0A9P5SH84</accession>
<evidence type="ECO:0000313" key="2">
    <source>
        <dbReference type="EMBL" id="KAF9327576.1"/>
    </source>
</evidence>
<keyword evidence="3" id="KW-1185">Reference proteome</keyword>
<dbReference type="PANTHER" id="PTHR39218:SF1">
    <property type="entry name" value="OXIDOREDUCTASE 14 KDA SUBUNIT, PUTATIVE (AFU_ORTHOLOGUE AFUA_1G12110)-RELATED"/>
    <property type="match status" value="1"/>
</dbReference>
<evidence type="ECO:0000256" key="1">
    <source>
        <dbReference type="SAM" id="Phobius"/>
    </source>
</evidence>
<keyword evidence="1" id="KW-0472">Membrane</keyword>
<evidence type="ECO:0000313" key="3">
    <source>
        <dbReference type="Proteomes" id="UP000696485"/>
    </source>
</evidence>
<protein>
    <submittedName>
        <fullName evidence="2">Uncharacterized protein</fullName>
    </submittedName>
</protein>
<comment type="caution">
    <text evidence="2">The sequence shown here is derived from an EMBL/GenBank/DDBJ whole genome shotgun (WGS) entry which is preliminary data.</text>
</comment>
<keyword evidence="1" id="KW-1133">Transmembrane helix</keyword>
<dbReference type="PANTHER" id="PTHR39218">
    <property type="entry name" value="OXIDOREDUCTASE 14 KDA SUBUNIT, PUTATIVE (AFU_ORTHOLOGUE AFUA_1G12110)-RELATED"/>
    <property type="match status" value="1"/>
</dbReference>
<feature type="transmembrane region" description="Helical" evidence="1">
    <location>
        <begin position="29"/>
        <end position="50"/>
    </location>
</feature>
<name>A0A9P5SH84_9FUNG</name>
<dbReference type="Proteomes" id="UP000696485">
    <property type="component" value="Unassembled WGS sequence"/>
</dbReference>
<gene>
    <name evidence="2" type="ORF">BG006_009146</name>
</gene>
<reference evidence="2" key="1">
    <citation type="journal article" date="2020" name="Fungal Divers.">
        <title>Resolving the Mortierellaceae phylogeny through synthesis of multi-gene phylogenetics and phylogenomics.</title>
        <authorList>
            <person name="Vandepol N."/>
            <person name="Liber J."/>
            <person name="Desiro A."/>
            <person name="Na H."/>
            <person name="Kennedy M."/>
            <person name="Barry K."/>
            <person name="Grigoriev I.V."/>
            <person name="Miller A.N."/>
            <person name="O'Donnell K."/>
            <person name="Stajich J.E."/>
            <person name="Bonito G."/>
        </authorList>
    </citation>
    <scope>NUCLEOTIDE SEQUENCE</scope>
    <source>
        <strain evidence="2">NVP1</strain>
    </source>
</reference>
<keyword evidence="1" id="KW-0812">Transmembrane</keyword>